<evidence type="ECO:0000256" key="7">
    <source>
        <dbReference type="ARBA" id="ARBA00022989"/>
    </source>
</evidence>
<evidence type="ECO:0000313" key="12">
    <source>
        <dbReference type="Proteomes" id="UP000094385"/>
    </source>
</evidence>
<dbReference type="GO" id="GO:0015450">
    <property type="term" value="F:protein-transporting ATPase activity"/>
    <property type="evidence" value="ECO:0007669"/>
    <property type="project" value="EnsemblFungi"/>
</dbReference>
<evidence type="ECO:0000256" key="8">
    <source>
        <dbReference type="ARBA" id="ARBA00023010"/>
    </source>
</evidence>
<evidence type="ECO:0008006" key="13">
    <source>
        <dbReference type="Google" id="ProtNLM"/>
    </source>
</evidence>
<dbReference type="EMBL" id="KV454292">
    <property type="protein sequence ID" value="ODQ74489.1"/>
    <property type="molecule type" value="Genomic_DNA"/>
</dbReference>
<dbReference type="OrthoDB" id="2401875at2759"/>
<evidence type="ECO:0000256" key="10">
    <source>
        <dbReference type="SAM" id="Phobius"/>
    </source>
</evidence>
<dbReference type="SUPFAM" id="SSF103456">
    <property type="entry name" value="Preprotein translocase SecE subunit"/>
    <property type="match status" value="1"/>
</dbReference>
<proteinExistence type="inferred from homology"/>
<keyword evidence="8" id="KW-0811">Translocation</keyword>
<reference evidence="11 12" key="1">
    <citation type="journal article" date="2016" name="Proc. Natl. Acad. Sci. U.S.A.">
        <title>Comparative genomics of biotechnologically important yeasts.</title>
        <authorList>
            <person name="Riley R."/>
            <person name="Haridas S."/>
            <person name="Wolfe K.H."/>
            <person name="Lopes M.R."/>
            <person name="Hittinger C.T."/>
            <person name="Goeker M."/>
            <person name="Salamov A.A."/>
            <person name="Wisecaver J.H."/>
            <person name="Long T.M."/>
            <person name="Calvey C.H."/>
            <person name="Aerts A.L."/>
            <person name="Barry K.W."/>
            <person name="Choi C."/>
            <person name="Clum A."/>
            <person name="Coughlan A.Y."/>
            <person name="Deshpande S."/>
            <person name="Douglass A.P."/>
            <person name="Hanson S.J."/>
            <person name="Klenk H.-P."/>
            <person name="LaButti K.M."/>
            <person name="Lapidus A."/>
            <person name="Lindquist E.A."/>
            <person name="Lipzen A.M."/>
            <person name="Meier-Kolthoff J.P."/>
            <person name="Ohm R.A."/>
            <person name="Otillar R.P."/>
            <person name="Pangilinan J.L."/>
            <person name="Peng Y."/>
            <person name="Rokas A."/>
            <person name="Rosa C.A."/>
            <person name="Scheuner C."/>
            <person name="Sibirny A.A."/>
            <person name="Slot J.C."/>
            <person name="Stielow J.B."/>
            <person name="Sun H."/>
            <person name="Kurtzman C.P."/>
            <person name="Blackwell M."/>
            <person name="Grigoriev I.V."/>
            <person name="Jeffries T.W."/>
        </authorList>
    </citation>
    <scope>NUCLEOTIDE SEQUENCE [LARGE SCALE GENOMIC DNA]</scope>
    <source>
        <strain evidence="11 12">NRRL Y-11557</strain>
    </source>
</reference>
<dbReference type="GO" id="GO:0006616">
    <property type="term" value="P:SRP-dependent cotranslational protein targeting to membrane, translocation"/>
    <property type="evidence" value="ECO:0007669"/>
    <property type="project" value="EnsemblFungi"/>
</dbReference>
<evidence type="ECO:0000256" key="2">
    <source>
        <dbReference type="ARBA" id="ARBA00008274"/>
    </source>
</evidence>
<dbReference type="GO" id="GO:0071261">
    <property type="term" value="C:Ssh1 translocon complex"/>
    <property type="evidence" value="ECO:0007669"/>
    <property type="project" value="EnsemblFungi"/>
</dbReference>
<dbReference type="PANTHER" id="PTHR12309">
    <property type="entry name" value="SEC61 GAMMA SUBUNIT"/>
    <property type="match status" value="1"/>
</dbReference>
<protein>
    <recommendedName>
        <fullName evidence="13">Protein translocase SEC61 complex gamma subunit, archaeal and eukaryotic</fullName>
    </recommendedName>
</protein>
<keyword evidence="4 10" id="KW-0812">Transmembrane</keyword>
<evidence type="ECO:0000256" key="6">
    <source>
        <dbReference type="ARBA" id="ARBA00022927"/>
    </source>
</evidence>
<dbReference type="AlphaFoldDB" id="A0A1E3Q9W6"/>
<dbReference type="InterPro" id="IPR001901">
    <property type="entry name" value="Translocase_SecE/Sec61-g"/>
</dbReference>
<comment type="similarity">
    <text evidence="2">Belongs to the SecE/SEC61-gamma family.</text>
</comment>
<dbReference type="GO" id="GO:0031204">
    <property type="term" value="P:post-translational protein targeting to membrane, translocation"/>
    <property type="evidence" value="ECO:0007669"/>
    <property type="project" value="EnsemblFungi"/>
</dbReference>
<keyword evidence="3" id="KW-0813">Transport</keyword>
<keyword evidence="6" id="KW-0653">Protein transport</keyword>
<dbReference type="HAMAP" id="MF_00422">
    <property type="entry name" value="SecE"/>
    <property type="match status" value="1"/>
</dbReference>
<dbReference type="PROSITE" id="PS01067">
    <property type="entry name" value="SECE_SEC61G"/>
    <property type="match status" value="1"/>
</dbReference>
<accession>A0A1E3Q9W6</accession>
<keyword evidence="9 10" id="KW-0472">Membrane</keyword>
<keyword evidence="5" id="KW-0256">Endoplasmic reticulum</keyword>
<evidence type="ECO:0000256" key="5">
    <source>
        <dbReference type="ARBA" id="ARBA00022824"/>
    </source>
</evidence>
<dbReference type="GO" id="GO:0005784">
    <property type="term" value="C:Sec61 translocon complex"/>
    <property type="evidence" value="ECO:0007669"/>
    <property type="project" value="EnsemblFungi"/>
</dbReference>
<dbReference type="InterPro" id="IPR008158">
    <property type="entry name" value="Translocase_Sec61-g"/>
</dbReference>
<dbReference type="GO" id="GO:0005198">
    <property type="term" value="F:structural molecule activity"/>
    <property type="evidence" value="ECO:0007669"/>
    <property type="project" value="EnsemblFungi"/>
</dbReference>
<dbReference type="InterPro" id="IPR023391">
    <property type="entry name" value="Prot_translocase_SecE_dom_sf"/>
</dbReference>
<keyword evidence="12" id="KW-1185">Reference proteome</keyword>
<dbReference type="Proteomes" id="UP000094385">
    <property type="component" value="Unassembled WGS sequence"/>
</dbReference>
<feature type="transmembrane region" description="Helical" evidence="10">
    <location>
        <begin position="34"/>
        <end position="55"/>
    </location>
</feature>
<name>A0A1E3Q9W6_LIPST</name>
<evidence type="ECO:0000313" key="11">
    <source>
        <dbReference type="EMBL" id="ODQ74489.1"/>
    </source>
</evidence>
<comment type="subcellular location">
    <subcellularLocation>
        <location evidence="1">Endoplasmic reticulum membrane</location>
        <topology evidence="1">Single-pass membrane protein</topology>
    </subcellularLocation>
</comment>
<sequence length="68" mass="7588">MADSVQKVTEYPQEFVKDGLAFVKRCAKPSKKEYIKIVQTVGAGFVIMGAIGYIVKLIHIPIRHLITV</sequence>
<dbReference type="Gene3D" id="1.20.5.820">
    <property type="entry name" value="Preprotein translocase SecE subunit"/>
    <property type="match status" value="1"/>
</dbReference>
<gene>
    <name evidence="11" type="ORF">LIPSTDRAFT_50806</name>
</gene>
<dbReference type="Pfam" id="PF00584">
    <property type="entry name" value="SecE"/>
    <property type="match status" value="1"/>
</dbReference>
<dbReference type="GO" id="GO:0005637">
    <property type="term" value="C:nuclear inner membrane"/>
    <property type="evidence" value="ECO:0007669"/>
    <property type="project" value="EnsemblFungi"/>
</dbReference>
<evidence type="ECO:0000256" key="3">
    <source>
        <dbReference type="ARBA" id="ARBA00022448"/>
    </source>
</evidence>
<evidence type="ECO:0000256" key="9">
    <source>
        <dbReference type="ARBA" id="ARBA00023136"/>
    </source>
</evidence>
<dbReference type="NCBIfam" id="TIGR00327">
    <property type="entry name" value="secE_euk_arch"/>
    <property type="match status" value="1"/>
</dbReference>
<keyword evidence="7 10" id="KW-1133">Transmembrane helix</keyword>
<evidence type="ECO:0000256" key="4">
    <source>
        <dbReference type="ARBA" id="ARBA00022692"/>
    </source>
</evidence>
<evidence type="ECO:0000256" key="1">
    <source>
        <dbReference type="ARBA" id="ARBA00004389"/>
    </source>
</evidence>
<dbReference type="STRING" id="675824.A0A1E3Q9W6"/>
<organism evidence="11 12">
    <name type="scientific">Lipomyces starkeyi NRRL Y-11557</name>
    <dbReference type="NCBI Taxonomy" id="675824"/>
    <lineage>
        <taxon>Eukaryota</taxon>
        <taxon>Fungi</taxon>
        <taxon>Dikarya</taxon>
        <taxon>Ascomycota</taxon>
        <taxon>Saccharomycotina</taxon>
        <taxon>Lipomycetes</taxon>
        <taxon>Lipomycetales</taxon>
        <taxon>Lipomycetaceae</taxon>
        <taxon>Lipomyces</taxon>
    </lineage>
</organism>